<evidence type="ECO:0000313" key="3">
    <source>
        <dbReference type="Proteomes" id="UP000254508"/>
    </source>
</evidence>
<keyword evidence="3" id="KW-1185">Reference proteome</keyword>
<feature type="transmembrane region" description="Helical" evidence="1">
    <location>
        <begin position="6"/>
        <end position="28"/>
    </location>
</feature>
<keyword evidence="1" id="KW-0472">Membrane</keyword>
<keyword evidence="1" id="KW-1133">Transmembrane helix</keyword>
<dbReference type="EMBL" id="CP031358">
    <property type="protein sequence ID" value="AXK43845.1"/>
    <property type="molecule type" value="Genomic_DNA"/>
</dbReference>
<proteinExistence type="predicted"/>
<reference evidence="2 3" key="1">
    <citation type="submission" date="2018-07" db="EMBL/GenBank/DDBJ databases">
        <title>Genome sequence of Erythrobacter strain YH-07, an antagonistic bacterium isolated from Yellow Sea.</title>
        <authorList>
            <person name="Tang T."/>
            <person name="Liu Q."/>
            <person name="Sun X."/>
        </authorList>
    </citation>
    <scope>NUCLEOTIDE SEQUENCE [LARGE SCALE GENOMIC DNA]</scope>
    <source>
        <strain evidence="2 3">YH-07</strain>
        <plasmid evidence="2 3">unnamed</plasmid>
    </source>
</reference>
<gene>
    <name evidence="2" type="ORF">DVR09_15435</name>
</gene>
<sequence>MFTLLAIAIAAVLVTIYLVLAPYVRFFVRILPRMLFENLTEADKRGIIVQLQALNRQPLF</sequence>
<geneLocation type="plasmid" evidence="2 3">
    <name>unnamed</name>
</geneLocation>
<keyword evidence="1" id="KW-0812">Transmembrane</keyword>
<name>A0A345YIU3_9SPHN</name>
<protein>
    <submittedName>
        <fullName evidence="2">Uncharacterized protein</fullName>
    </submittedName>
</protein>
<keyword evidence="2" id="KW-0614">Plasmid</keyword>
<dbReference type="Proteomes" id="UP000254508">
    <property type="component" value="Plasmid unnamed"/>
</dbReference>
<dbReference type="KEGG" id="err:DVR09_15435"/>
<dbReference type="AlphaFoldDB" id="A0A345YIU3"/>
<evidence type="ECO:0000313" key="2">
    <source>
        <dbReference type="EMBL" id="AXK43845.1"/>
    </source>
</evidence>
<dbReference type="RefSeq" id="WP_115418158.1">
    <property type="nucleotide sequence ID" value="NZ_CP031358.1"/>
</dbReference>
<evidence type="ECO:0000256" key="1">
    <source>
        <dbReference type="SAM" id="Phobius"/>
    </source>
</evidence>
<organism evidence="2 3">
    <name type="scientific">Erythrobacter aureus</name>
    <dbReference type="NCBI Taxonomy" id="2182384"/>
    <lineage>
        <taxon>Bacteria</taxon>
        <taxon>Pseudomonadati</taxon>
        <taxon>Pseudomonadota</taxon>
        <taxon>Alphaproteobacteria</taxon>
        <taxon>Sphingomonadales</taxon>
        <taxon>Erythrobacteraceae</taxon>
        <taxon>Erythrobacter/Porphyrobacter group</taxon>
        <taxon>Erythrobacter</taxon>
    </lineage>
</organism>
<accession>A0A345YIU3</accession>